<feature type="chain" id="PRO_5040216614" evidence="1">
    <location>
        <begin position="32"/>
        <end position="136"/>
    </location>
</feature>
<dbReference type="Proteomes" id="UP001152759">
    <property type="component" value="Chromosome 4"/>
</dbReference>
<name>A0A9P0F1Z6_BEMTA</name>
<evidence type="ECO:0000313" key="3">
    <source>
        <dbReference type="Proteomes" id="UP001152759"/>
    </source>
</evidence>
<keyword evidence="1" id="KW-0732">Signal</keyword>
<accession>A0A9P0F1Z6</accession>
<reference evidence="2" key="1">
    <citation type="submission" date="2021-12" db="EMBL/GenBank/DDBJ databases">
        <authorList>
            <person name="King R."/>
        </authorList>
    </citation>
    <scope>NUCLEOTIDE SEQUENCE</scope>
</reference>
<dbReference type="EMBL" id="OU963865">
    <property type="protein sequence ID" value="CAH0388532.1"/>
    <property type="molecule type" value="Genomic_DNA"/>
</dbReference>
<evidence type="ECO:0000256" key="1">
    <source>
        <dbReference type="SAM" id="SignalP"/>
    </source>
</evidence>
<gene>
    <name evidence="2" type="ORF">BEMITA_LOCUS7442</name>
</gene>
<keyword evidence="3" id="KW-1185">Reference proteome</keyword>
<sequence length="136" mass="15496">MEGKMSGSCYCLLLSLLSVVLLRSKLCAVLASEEQADLIRSTIEHDGCKRFETLDKKNDPRFMLADATCNSACLIVADLHKEEHPNIPRVTVAGECRRSLTLQFKCMCKFYQGLFTWHSLRKTVRHFIDDIIDVDK</sequence>
<protein>
    <submittedName>
        <fullName evidence="2">Uncharacterized protein</fullName>
    </submittedName>
</protein>
<proteinExistence type="predicted"/>
<organism evidence="2 3">
    <name type="scientific">Bemisia tabaci</name>
    <name type="common">Sweetpotato whitefly</name>
    <name type="synonym">Aleurodes tabaci</name>
    <dbReference type="NCBI Taxonomy" id="7038"/>
    <lineage>
        <taxon>Eukaryota</taxon>
        <taxon>Metazoa</taxon>
        <taxon>Ecdysozoa</taxon>
        <taxon>Arthropoda</taxon>
        <taxon>Hexapoda</taxon>
        <taxon>Insecta</taxon>
        <taxon>Pterygota</taxon>
        <taxon>Neoptera</taxon>
        <taxon>Paraneoptera</taxon>
        <taxon>Hemiptera</taxon>
        <taxon>Sternorrhyncha</taxon>
        <taxon>Aleyrodoidea</taxon>
        <taxon>Aleyrodidae</taxon>
        <taxon>Aleyrodinae</taxon>
        <taxon>Bemisia</taxon>
    </lineage>
</organism>
<dbReference type="AlphaFoldDB" id="A0A9P0F1Z6"/>
<evidence type="ECO:0000313" key="2">
    <source>
        <dbReference type="EMBL" id="CAH0388532.1"/>
    </source>
</evidence>
<feature type="signal peptide" evidence="1">
    <location>
        <begin position="1"/>
        <end position="31"/>
    </location>
</feature>